<reference evidence="1 2" key="2">
    <citation type="journal article" date="2016" name="Genome Announc.">
        <title>Draft Genome Sequence of a Versatile Hydrocarbon-Degrading Bacterium, Rhodococcus pyridinivorans Strain KG-16, Collected from Oil Fields in India.</title>
        <authorList>
            <person name="Aggarwal R.K."/>
            <person name="Dawar C."/>
            <person name="Phanindranath R."/>
            <person name="Mutnuri L."/>
            <person name="Dayal A.M."/>
        </authorList>
    </citation>
    <scope>NUCLEOTIDE SEQUENCE [LARGE SCALE GENOMIC DNA]</scope>
    <source>
        <strain evidence="1 2">KG-16</strain>
    </source>
</reference>
<dbReference type="EMBL" id="AZXY01000010">
    <property type="protein sequence ID" value="KSZ57159.1"/>
    <property type="molecule type" value="Genomic_DNA"/>
</dbReference>
<dbReference type="PATRIC" id="fig|1441730.3.peg.3915"/>
<evidence type="ECO:0008006" key="3">
    <source>
        <dbReference type="Google" id="ProtNLM"/>
    </source>
</evidence>
<dbReference type="Gene3D" id="3.40.50.300">
    <property type="entry name" value="P-loop containing nucleotide triphosphate hydrolases"/>
    <property type="match status" value="1"/>
</dbReference>
<name>A0A0V9UGL5_9NOCA</name>
<reference evidence="2" key="1">
    <citation type="submission" date="2015-01" db="EMBL/GenBank/DDBJ databases">
        <title>Draft genome sequence of Rhodococcus pyridinivorans strain KG-16, a hydrocarbon-degrading bacterium.</title>
        <authorList>
            <person name="Aggarwal R.K."/>
            <person name="Dawar C."/>
        </authorList>
    </citation>
    <scope>NUCLEOTIDE SEQUENCE [LARGE SCALE GENOMIC DNA]</scope>
    <source>
        <strain evidence="2">KG-16</strain>
    </source>
</reference>
<evidence type="ECO:0000313" key="2">
    <source>
        <dbReference type="Proteomes" id="UP000053060"/>
    </source>
</evidence>
<dbReference type="AlphaFoldDB" id="A0A0V9UGL5"/>
<comment type="caution">
    <text evidence="1">The sequence shown here is derived from an EMBL/GenBank/DDBJ whole genome shotgun (WGS) entry which is preliminary data.</text>
</comment>
<dbReference type="Proteomes" id="UP000053060">
    <property type="component" value="Unassembled WGS sequence"/>
</dbReference>
<sequence>MPAFTPLTPEILTASVADRAEALTGSVCIAVSAPDAADPVEFAQRVATELRTRGRAADVVDLHDFVRPASLRLEHGRTDPYSYRHDWFDYAAVDREVLRAVREHRRWLPRLWDERTDRSARDRPRRAAEDQILVVAGPMLLGRGLDFDVTVVLTMSRGALERRTRPEDHWTIDAVLEHAVLDHSGADADVLVRYDHPTRPAVRTRSD</sequence>
<organism evidence="1 2">
    <name type="scientific">Rhodococcus pyridinivorans KG-16</name>
    <dbReference type="NCBI Taxonomy" id="1441730"/>
    <lineage>
        <taxon>Bacteria</taxon>
        <taxon>Bacillati</taxon>
        <taxon>Actinomycetota</taxon>
        <taxon>Actinomycetes</taxon>
        <taxon>Mycobacteriales</taxon>
        <taxon>Nocardiaceae</taxon>
        <taxon>Rhodococcus</taxon>
    </lineage>
</organism>
<protein>
    <recommendedName>
        <fullName evidence="3">Uridine kinase</fullName>
    </recommendedName>
</protein>
<proteinExistence type="predicted"/>
<gene>
    <name evidence="1" type="ORF">Z045_18745</name>
</gene>
<dbReference type="RefSeq" id="WP_060653200.1">
    <property type="nucleotide sequence ID" value="NZ_AZXY01000010.1"/>
</dbReference>
<evidence type="ECO:0000313" key="1">
    <source>
        <dbReference type="EMBL" id="KSZ57159.1"/>
    </source>
</evidence>
<accession>A0A0V9UGL5</accession>
<dbReference type="InterPro" id="IPR027417">
    <property type="entry name" value="P-loop_NTPase"/>
</dbReference>